<keyword evidence="5" id="KW-0418">Kinase</keyword>
<dbReference type="GO" id="GO:0019136">
    <property type="term" value="F:deoxynucleoside kinase activity"/>
    <property type="evidence" value="ECO:0007669"/>
    <property type="project" value="InterPro"/>
</dbReference>
<dbReference type="SUPFAM" id="SSF52540">
    <property type="entry name" value="P-loop containing nucleoside triphosphate hydrolases"/>
    <property type="match status" value="1"/>
</dbReference>
<evidence type="ECO:0000256" key="3">
    <source>
        <dbReference type="PIRSR" id="PIRSR000705-3"/>
    </source>
</evidence>
<feature type="binding site" evidence="2">
    <location>
        <position position="46"/>
    </location>
    <ligand>
        <name>substrate</name>
    </ligand>
</feature>
<feature type="binding site" evidence="2">
    <location>
        <position position="94"/>
    </location>
    <ligand>
        <name>substrate</name>
    </ligand>
</feature>
<dbReference type="PIRSF" id="PIRSF000705">
    <property type="entry name" value="DNK"/>
    <property type="match status" value="1"/>
</dbReference>
<keyword evidence="6" id="KW-1185">Reference proteome</keyword>
<feature type="binding site" evidence="2">
    <location>
        <position position="58"/>
    </location>
    <ligand>
        <name>substrate</name>
    </ligand>
</feature>
<feature type="binding site" evidence="2">
    <location>
        <position position="69"/>
    </location>
    <ligand>
        <name>substrate</name>
    </ligand>
</feature>
<organism evidence="5 6">
    <name type="scientific">Candidatus Cryosericum terrychapinii</name>
    <dbReference type="NCBI Taxonomy" id="2290919"/>
    <lineage>
        <taxon>Bacteria</taxon>
        <taxon>Pseudomonadati</taxon>
        <taxon>Caldisericota/Cryosericota group</taxon>
        <taxon>Candidatus Cryosericota</taxon>
        <taxon>Candidatus Cryosericia</taxon>
        <taxon>Candidatus Cryosericales</taxon>
        <taxon>Candidatus Cryosericaceae</taxon>
        <taxon>Candidatus Cryosericum</taxon>
    </lineage>
</organism>
<reference evidence="5 6" key="1">
    <citation type="submission" date="2018-09" db="EMBL/GenBank/DDBJ databases">
        <title>Discovery and Ecogenomic Context for Candidatus Cryosericales, a Global Caldiserica Order Active in Thawing Permafrost.</title>
        <authorList>
            <person name="Martinez M.A."/>
            <person name="Woodcroft B.J."/>
            <person name="Ignacio Espinoza J.C."/>
            <person name="Zayed A."/>
            <person name="Singleton C.M."/>
            <person name="Boyd J."/>
            <person name="Li Y.-F."/>
            <person name="Purvine S."/>
            <person name="Maughan H."/>
            <person name="Hodgkins S.B."/>
            <person name="Anderson D."/>
            <person name="Sederholm M."/>
            <person name="Temperton B."/>
            <person name="Saleska S.R."/>
            <person name="Tyson G.W."/>
            <person name="Rich V.I."/>
        </authorList>
    </citation>
    <scope>NUCLEOTIDE SEQUENCE [LARGE SCALE GENOMIC DNA]</scope>
    <source>
        <strain evidence="5 6">SMC7</strain>
    </source>
</reference>
<dbReference type="GO" id="GO:0005737">
    <property type="term" value="C:cytoplasm"/>
    <property type="evidence" value="ECO:0007669"/>
    <property type="project" value="TreeGrafter"/>
</dbReference>
<name>A0A398D0U5_9BACT</name>
<dbReference type="CDD" id="cd01673">
    <property type="entry name" value="dNK"/>
    <property type="match status" value="1"/>
</dbReference>
<dbReference type="Pfam" id="PF01712">
    <property type="entry name" value="dNK"/>
    <property type="match status" value="1"/>
</dbReference>
<dbReference type="EMBL" id="QXIS01000014">
    <property type="protein sequence ID" value="RIE06368.1"/>
    <property type="molecule type" value="Genomic_DNA"/>
</dbReference>
<feature type="binding site" evidence="2">
    <location>
        <position position="99"/>
    </location>
    <ligand>
        <name>substrate</name>
    </ligand>
</feature>
<proteinExistence type="predicted"/>
<dbReference type="Proteomes" id="UP000266328">
    <property type="component" value="Unassembled WGS sequence"/>
</dbReference>
<evidence type="ECO:0000313" key="6">
    <source>
        <dbReference type="Proteomes" id="UP000266328"/>
    </source>
</evidence>
<feature type="binding site" evidence="3">
    <location>
        <begin position="146"/>
        <end position="150"/>
    </location>
    <ligand>
        <name>ATP</name>
        <dbReference type="ChEBI" id="CHEBI:30616"/>
    </ligand>
</feature>
<accession>A0A398D0U5</accession>
<dbReference type="InterPro" id="IPR031314">
    <property type="entry name" value="DNK_dom"/>
</dbReference>
<dbReference type="InterPro" id="IPR002624">
    <property type="entry name" value="DCK/DGK"/>
</dbReference>
<dbReference type="OrthoDB" id="9776634at2"/>
<protein>
    <submittedName>
        <fullName evidence="5">Deoxynucleoside kinase</fullName>
    </submittedName>
</protein>
<evidence type="ECO:0000259" key="4">
    <source>
        <dbReference type="Pfam" id="PF01712"/>
    </source>
</evidence>
<keyword evidence="3" id="KW-0067">ATP-binding</keyword>
<feature type="binding site" evidence="3">
    <location>
        <begin position="22"/>
        <end position="30"/>
    </location>
    <ligand>
        <name>ATP</name>
        <dbReference type="ChEBI" id="CHEBI:30616"/>
    </ligand>
</feature>
<dbReference type="AlphaFoldDB" id="A0A398D0U5"/>
<dbReference type="PANTHER" id="PTHR10513">
    <property type="entry name" value="DEOXYNUCLEOSIDE KINASE"/>
    <property type="match status" value="1"/>
</dbReference>
<feature type="binding site" evidence="2">
    <location>
        <position position="155"/>
    </location>
    <ligand>
        <name>substrate</name>
    </ligand>
</feature>
<feature type="domain" description="Deoxynucleoside kinase" evidence="4">
    <location>
        <begin position="18"/>
        <end position="208"/>
    </location>
</feature>
<comment type="caution">
    <text evidence="5">The sequence shown here is derived from an EMBL/GenBank/DDBJ whole genome shotgun (WGS) entry which is preliminary data.</text>
</comment>
<evidence type="ECO:0000313" key="5">
    <source>
        <dbReference type="EMBL" id="RIE06368.1"/>
    </source>
</evidence>
<keyword evidence="5" id="KW-0808">Transferase</keyword>
<dbReference type="Gene3D" id="3.40.50.300">
    <property type="entry name" value="P-loop containing nucleotide triphosphate hydrolases"/>
    <property type="match status" value="1"/>
</dbReference>
<dbReference type="InterPro" id="IPR027417">
    <property type="entry name" value="P-loop_NTPase"/>
</dbReference>
<keyword evidence="3" id="KW-0547">Nucleotide-binding</keyword>
<evidence type="ECO:0000256" key="2">
    <source>
        <dbReference type="PIRSR" id="PIRSR000705-2"/>
    </source>
</evidence>
<evidence type="ECO:0000256" key="1">
    <source>
        <dbReference type="PIRSR" id="PIRSR000705-1"/>
    </source>
</evidence>
<dbReference type="InterPro" id="IPR050566">
    <property type="entry name" value="Deoxyribonucleoside_kinase"/>
</dbReference>
<feature type="active site" description="Proton acceptor" evidence="1">
    <location>
        <position position="93"/>
    </location>
</feature>
<gene>
    <name evidence="5" type="ORF">SMC7_02535</name>
</gene>
<dbReference type="PANTHER" id="PTHR10513:SF35">
    <property type="entry name" value="DEOXYADENOSINE KINASE"/>
    <property type="match status" value="1"/>
</dbReference>
<dbReference type="GO" id="GO:0005524">
    <property type="term" value="F:ATP binding"/>
    <property type="evidence" value="ECO:0007669"/>
    <property type="project" value="UniProtKB-KW"/>
</dbReference>
<sequence>MSDEPQPMTASADRPLFLAIAGNIGVGKSTLTRHLADKWALALLPEPVKQNPFLKLYYDDPKRWGFQSQLFFLTQRVRLFKEAYALNHAKIVDRTLYEDAEIFARTALSRVEYQIYLQLYEYLLENLPVPDLVVYLRASTRTLSRRIQSRGRSFEKSLPSSYLRKLNERYDAWANSFLRAPLITIDTDDLDLFSLFGEYEKVTDRIAEALLQKGLTWQHTTTIPRHS</sequence>